<dbReference type="Gene3D" id="3.50.50.60">
    <property type="entry name" value="FAD/NAD(P)-binding domain"/>
    <property type="match status" value="1"/>
</dbReference>
<dbReference type="PANTHER" id="PTHR40254:SF1">
    <property type="entry name" value="BLR0577 PROTEIN"/>
    <property type="match status" value="1"/>
</dbReference>
<protein>
    <submittedName>
        <fullName evidence="2">FAD-NAD(P)-binding protein</fullName>
    </submittedName>
</protein>
<comment type="caution">
    <text evidence="2">The sequence shown here is derived from an EMBL/GenBank/DDBJ whole genome shotgun (WGS) entry which is preliminary data.</text>
</comment>
<name>A0ABY2KTF0_9RHOB</name>
<dbReference type="Proteomes" id="UP000297741">
    <property type="component" value="Unassembled WGS sequence"/>
</dbReference>
<dbReference type="RefSeq" id="WP_135428773.1">
    <property type="nucleotide sequence ID" value="NZ_RPEM01000001.1"/>
</dbReference>
<dbReference type="PANTHER" id="PTHR40254">
    <property type="entry name" value="BLR0577 PROTEIN"/>
    <property type="match status" value="1"/>
</dbReference>
<reference evidence="2 3" key="1">
    <citation type="submission" date="2018-11" db="EMBL/GenBank/DDBJ databases">
        <title>Tabrizicola sp. isolated from sediment of alpine lake.</title>
        <authorList>
            <person name="Liu Z."/>
        </authorList>
    </citation>
    <scope>NUCLEOTIDE SEQUENCE [LARGE SCALE GENOMIC DNA]</scope>
    <source>
        <strain evidence="2 3">DRYC-M-16</strain>
    </source>
</reference>
<proteinExistence type="predicted"/>
<evidence type="ECO:0000259" key="1">
    <source>
        <dbReference type="Pfam" id="PF13454"/>
    </source>
</evidence>
<gene>
    <name evidence="2" type="ORF">EEB11_02275</name>
</gene>
<dbReference type="EMBL" id="RPEM01000001">
    <property type="protein sequence ID" value="TGD45508.1"/>
    <property type="molecule type" value="Genomic_DNA"/>
</dbReference>
<dbReference type="InterPro" id="IPR036188">
    <property type="entry name" value="FAD/NAD-bd_sf"/>
</dbReference>
<dbReference type="InterPro" id="IPR038732">
    <property type="entry name" value="HpyO/CreE_NAD-binding"/>
</dbReference>
<feature type="domain" description="FAD-dependent urate hydroxylase HpyO/Asp monooxygenase CreE-like FAD/NAD(P)-binding" evidence="1">
    <location>
        <begin position="5"/>
        <end position="164"/>
    </location>
</feature>
<sequence>MRSVAIVGTGPTGLYTFAGLVAGPACRITLYEKGDTIGVGTPYSLESATKAMLANIASIEIPPLVTGYLDWMQAQPDAALERFGLARADLDERLFTPRLMLGSYFHAQFQQLIGLAQAAGHAVEVRTEVEVTDILADTGGLRLVVDGVSPDEGVFDHVIVASGHSFGEDDPGSGRYFLNPWSGLIQTDIPAVRVGILGTSLSGIDAAMAVATQHGRFRRTGQGEDLTYERHDAPGDGNGLRITLMSRSGVLPEADFYCPIPYAPLRVMTDSALARALAGPQPLDAVFDLFRAEIAGADPDYAMQIGLETLTADDFAQAYFADRMARDPFGWARENLREVEANKANKVTVGWRYAILRMHEQVEEVVASLPDPDRARFDAGLKRVFIDNYAAVPPESIRRLLALRDAGVLGVEGLGDDYDLQIGDLQAGDQQTVITLAQSKEDAAQTRQLHFDVFIDARGQRPMAAQDMPFAGLRRALLEAGQEVPDLDAGFALTGVPGFEGRLVLAALPYLMHDRPFVQGITASAEIGAAIAEALAEDLRAEVPRAARRKRRTDRWSWAA</sequence>
<evidence type="ECO:0000313" key="3">
    <source>
        <dbReference type="Proteomes" id="UP000297741"/>
    </source>
</evidence>
<organism evidence="2 3">
    <name type="scientific">Pseudotabrizicola sediminis</name>
    <dbReference type="NCBI Taxonomy" id="2486418"/>
    <lineage>
        <taxon>Bacteria</taxon>
        <taxon>Pseudomonadati</taxon>
        <taxon>Pseudomonadota</taxon>
        <taxon>Alphaproteobacteria</taxon>
        <taxon>Rhodobacterales</taxon>
        <taxon>Paracoccaceae</taxon>
        <taxon>Pseudotabrizicola</taxon>
    </lineage>
</organism>
<evidence type="ECO:0000313" key="2">
    <source>
        <dbReference type="EMBL" id="TGD45508.1"/>
    </source>
</evidence>
<dbReference type="InterPro" id="IPR052189">
    <property type="entry name" value="L-asp_N-monooxygenase_NS-form"/>
</dbReference>
<dbReference type="SUPFAM" id="SSF51905">
    <property type="entry name" value="FAD/NAD(P)-binding domain"/>
    <property type="match status" value="1"/>
</dbReference>
<keyword evidence="3" id="KW-1185">Reference proteome</keyword>
<dbReference type="Pfam" id="PF13454">
    <property type="entry name" value="NAD_binding_9"/>
    <property type="match status" value="1"/>
</dbReference>
<accession>A0ABY2KTF0</accession>